<proteinExistence type="predicted"/>
<dbReference type="Proteomes" id="UP001562065">
    <property type="component" value="Unassembled WGS sequence"/>
</dbReference>
<evidence type="ECO:0000259" key="1">
    <source>
        <dbReference type="Pfam" id="PF24043"/>
    </source>
</evidence>
<comment type="caution">
    <text evidence="2">The sequence shown here is derived from an EMBL/GenBank/DDBJ whole genome shotgun (WGS) entry which is preliminary data.</text>
</comment>
<evidence type="ECO:0000313" key="2">
    <source>
        <dbReference type="EMBL" id="MEY1661408.1"/>
    </source>
</evidence>
<dbReference type="RefSeq" id="WP_369454665.1">
    <property type="nucleotide sequence ID" value="NZ_JBGCUO010000001.1"/>
</dbReference>
<organism evidence="2 3">
    <name type="scientific">Isoalcanivorax beigongshangi</name>
    <dbReference type="NCBI Taxonomy" id="3238810"/>
    <lineage>
        <taxon>Bacteria</taxon>
        <taxon>Pseudomonadati</taxon>
        <taxon>Pseudomonadota</taxon>
        <taxon>Gammaproteobacteria</taxon>
        <taxon>Oceanospirillales</taxon>
        <taxon>Alcanivoracaceae</taxon>
        <taxon>Isoalcanivorax</taxon>
    </lineage>
</organism>
<protein>
    <recommendedName>
        <fullName evidence="1">DUF7352 domain-containing protein</fullName>
    </recommendedName>
</protein>
<sequence>MKTIMKHRLSTKNDVQRIKLPEEGIVREVAFSYQERDLCLWVEVPAGSVLDNSAVERSFKVFRTGDGIPDNARYIGSALEVMRPDAFHVFELFE</sequence>
<dbReference type="Pfam" id="PF24043">
    <property type="entry name" value="DUF7352"/>
    <property type="match status" value="1"/>
</dbReference>
<accession>A0ABV4AHW4</accession>
<name>A0ABV4AHW4_9GAMM</name>
<keyword evidence="3" id="KW-1185">Reference proteome</keyword>
<gene>
    <name evidence="2" type="ORF">AB5I84_04515</name>
</gene>
<evidence type="ECO:0000313" key="3">
    <source>
        <dbReference type="Proteomes" id="UP001562065"/>
    </source>
</evidence>
<dbReference type="InterPro" id="IPR055776">
    <property type="entry name" value="DUF7352"/>
</dbReference>
<feature type="domain" description="DUF7352" evidence="1">
    <location>
        <begin position="1"/>
        <end position="92"/>
    </location>
</feature>
<reference evidence="2 3" key="1">
    <citation type="submission" date="2024-07" db="EMBL/GenBank/DDBJ databases">
        <authorList>
            <person name="Ren Q."/>
        </authorList>
    </citation>
    <scope>NUCLEOTIDE SEQUENCE [LARGE SCALE GENOMIC DNA]</scope>
    <source>
        <strain evidence="2 3">REN37</strain>
    </source>
</reference>
<dbReference type="EMBL" id="JBGCUO010000001">
    <property type="protein sequence ID" value="MEY1661408.1"/>
    <property type="molecule type" value="Genomic_DNA"/>
</dbReference>